<evidence type="ECO:0000256" key="3">
    <source>
        <dbReference type="ARBA" id="ARBA00022989"/>
    </source>
</evidence>
<reference evidence="6" key="1">
    <citation type="submission" date="2023-05" db="EMBL/GenBank/DDBJ databases">
        <title>Nepenthes gracilis genome sequencing.</title>
        <authorList>
            <person name="Fukushima K."/>
        </authorList>
    </citation>
    <scope>NUCLEOTIDE SEQUENCE</scope>
    <source>
        <strain evidence="6">SING2019-196</strain>
    </source>
</reference>
<feature type="repeat" description="PPR" evidence="5">
    <location>
        <begin position="22"/>
        <end position="56"/>
    </location>
</feature>
<sequence>MNVKCGNAIDARSVSTCLSEADLVSWTAMIVGYTQLGHPSKALKLLVDKKWIGILPNSVTTASVLSASALLGHLNMGKTVHCLGTATASSWMDKQGRKSLLSTSFPGMATSMLLLSLSFTWKARGDHHRKVCSIPVSAHGTNPASAARCGMKIVFVGTDAKGNINMEDSRRATEANQDNLSALRVTYPSTHGIYEEGTDEICEMTHGSGSKLTTFQLVKPLILTTWGNILSTAFLALLYSLASYVGSYLIDTLVQYLDGRHDIDNGYVLVSAFLVAKLVECLLQRHWFLRVQKAEIKARSDIATFRILQEPISNLPDPISMIIQTKVSLDRIASFISLEDLQPDITERIPRASSDIAVEIIGGNFSWDLSLPDLTQKDIDLRVCHGLRVANCGAVGTDKGELSICESSIAIFTKSSLPLMDKYHGLTDLAERHRQRYVDMIANSASGSLALPNGENGSDWRKKTMLHHRNTAWQKCCYSYMALHAIIQPHCKAFQYGHQQTIS</sequence>
<keyword evidence="4" id="KW-0472">Membrane</keyword>
<evidence type="ECO:0000256" key="5">
    <source>
        <dbReference type="PROSITE-ProRule" id="PRU00708"/>
    </source>
</evidence>
<dbReference type="InterPro" id="IPR002885">
    <property type="entry name" value="PPR_rpt"/>
</dbReference>
<dbReference type="GO" id="GO:0005739">
    <property type="term" value="C:mitochondrion"/>
    <property type="evidence" value="ECO:0007669"/>
    <property type="project" value="TreeGrafter"/>
</dbReference>
<name>A0AAD3XES5_NEPGR</name>
<keyword evidence="3" id="KW-1133">Transmembrane helix</keyword>
<dbReference type="PANTHER" id="PTHR11773:SF1">
    <property type="entry name" value="GLYCINE DEHYDROGENASE (DECARBOXYLATING), MITOCHONDRIAL"/>
    <property type="match status" value="1"/>
</dbReference>
<dbReference type="SUPFAM" id="SSF90123">
    <property type="entry name" value="ABC transporter transmembrane region"/>
    <property type="match status" value="1"/>
</dbReference>
<keyword evidence="7" id="KW-1185">Reference proteome</keyword>
<dbReference type="PANTHER" id="PTHR11773">
    <property type="entry name" value="GLYCINE DEHYDROGENASE, DECARBOXYLATING"/>
    <property type="match status" value="1"/>
</dbReference>
<evidence type="ECO:0000313" key="7">
    <source>
        <dbReference type="Proteomes" id="UP001279734"/>
    </source>
</evidence>
<dbReference type="GO" id="GO:0004375">
    <property type="term" value="F:glycine dehydrogenase (decarboxylating) activity"/>
    <property type="evidence" value="ECO:0007669"/>
    <property type="project" value="InterPro"/>
</dbReference>
<dbReference type="GO" id="GO:0016594">
    <property type="term" value="F:glycine binding"/>
    <property type="evidence" value="ECO:0007669"/>
    <property type="project" value="TreeGrafter"/>
</dbReference>
<proteinExistence type="predicted"/>
<dbReference type="InterPro" id="IPR015424">
    <property type="entry name" value="PyrdxlP-dep_Trfase"/>
</dbReference>
<organism evidence="6 7">
    <name type="scientific">Nepenthes gracilis</name>
    <name type="common">Slender pitcher plant</name>
    <dbReference type="NCBI Taxonomy" id="150966"/>
    <lineage>
        <taxon>Eukaryota</taxon>
        <taxon>Viridiplantae</taxon>
        <taxon>Streptophyta</taxon>
        <taxon>Embryophyta</taxon>
        <taxon>Tracheophyta</taxon>
        <taxon>Spermatophyta</taxon>
        <taxon>Magnoliopsida</taxon>
        <taxon>eudicotyledons</taxon>
        <taxon>Gunneridae</taxon>
        <taxon>Pentapetalae</taxon>
        <taxon>Caryophyllales</taxon>
        <taxon>Nepenthaceae</taxon>
        <taxon>Nepenthes</taxon>
    </lineage>
</organism>
<protein>
    <submittedName>
        <fullName evidence="6">Uncharacterized protein</fullName>
    </submittedName>
</protein>
<dbReference type="GO" id="GO:0019464">
    <property type="term" value="P:glycine decarboxylation via glycine cleavage system"/>
    <property type="evidence" value="ECO:0007669"/>
    <property type="project" value="TreeGrafter"/>
</dbReference>
<accession>A0AAD3XES5</accession>
<dbReference type="Gene3D" id="1.25.40.10">
    <property type="entry name" value="Tetratricopeptide repeat domain"/>
    <property type="match status" value="1"/>
</dbReference>
<keyword evidence="1" id="KW-0812">Transmembrane</keyword>
<evidence type="ECO:0000313" key="6">
    <source>
        <dbReference type="EMBL" id="GMH02369.1"/>
    </source>
</evidence>
<evidence type="ECO:0000256" key="4">
    <source>
        <dbReference type="ARBA" id="ARBA00023136"/>
    </source>
</evidence>
<dbReference type="AlphaFoldDB" id="A0AAD3XES5"/>
<dbReference type="PROSITE" id="PS51375">
    <property type="entry name" value="PPR"/>
    <property type="match status" value="1"/>
</dbReference>
<keyword evidence="2" id="KW-0677">Repeat</keyword>
<dbReference type="Proteomes" id="UP001279734">
    <property type="component" value="Unassembled WGS sequence"/>
</dbReference>
<dbReference type="GO" id="GO:0030170">
    <property type="term" value="F:pyridoxal phosphate binding"/>
    <property type="evidence" value="ECO:0007669"/>
    <property type="project" value="TreeGrafter"/>
</dbReference>
<dbReference type="GO" id="GO:0005524">
    <property type="term" value="F:ATP binding"/>
    <property type="evidence" value="ECO:0007669"/>
    <property type="project" value="InterPro"/>
</dbReference>
<dbReference type="InterPro" id="IPR015421">
    <property type="entry name" value="PyrdxlP-dep_Trfase_major"/>
</dbReference>
<dbReference type="InterPro" id="IPR011990">
    <property type="entry name" value="TPR-like_helical_dom_sf"/>
</dbReference>
<gene>
    <name evidence="6" type="ORF">Nepgr_004208</name>
</gene>
<evidence type="ECO:0000256" key="2">
    <source>
        <dbReference type="ARBA" id="ARBA00022737"/>
    </source>
</evidence>
<evidence type="ECO:0000256" key="1">
    <source>
        <dbReference type="ARBA" id="ARBA00022692"/>
    </source>
</evidence>
<dbReference type="GO" id="GO:0048046">
    <property type="term" value="C:apoplast"/>
    <property type="evidence" value="ECO:0007669"/>
    <property type="project" value="TreeGrafter"/>
</dbReference>
<dbReference type="Gene3D" id="3.40.640.10">
    <property type="entry name" value="Type I PLP-dependent aspartate aminotransferase-like (Major domain)"/>
    <property type="match status" value="1"/>
</dbReference>
<dbReference type="InterPro" id="IPR020581">
    <property type="entry name" value="GDC_P"/>
</dbReference>
<dbReference type="GO" id="GO:0009941">
    <property type="term" value="C:chloroplast envelope"/>
    <property type="evidence" value="ECO:0007669"/>
    <property type="project" value="TreeGrafter"/>
</dbReference>
<dbReference type="EMBL" id="BSYO01000003">
    <property type="protein sequence ID" value="GMH02369.1"/>
    <property type="molecule type" value="Genomic_DNA"/>
</dbReference>
<comment type="caution">
    <text evidence="6">The sequence shown here is derived from an EMBL/GenBank/DDBJ whole genome shotgun (WGS) entry which is preliminary data.</text>
</comment>
<dbReference type="GO" id="GO:0005960">
    <property type="term" value="C:glycine cleavage complex"/>
    <property type="evidence" value="ECO:0007669"/>
    <property type="project" value="TreeGrafter"/>
</dbReference>
<dbReference type="SUPFAM" id="SSF53383">
    <property type="entry name" value="PLP-dependent transferases"/>
    <property type="match status" value="1"/>
</dbReference>
<dbReference type="GO" id="GO:0016020">
    <property type="term" value="C:membrane"/>
    <property type="evidence" value="ECO:0007669"/>
    <property type="project" value="InterPro"/>
</dbReference>
<dbReference type="InterPro" id="IPR036640">
    <property type="entry name" value="ABC1_TM_sf"/>
</dbReference>